<accession>A0A061QWV4</accession>
<dbReference type="SUPFAM" id="SSF47370">
    <property type="entry name" value="Bromodomain"/>
    <property type="match status" value="1"/>
</dbReference>
<dbReference type="Gene3D" id="1.20.920.10">
    <property type="entry name" value="Bromodomain-like"/>
    <property type="match status" value="1"/>
</dbReference>
<dbReference type="InterPro" id="IPR001487">
    <property type="entry name" value="Bromodomain"/>
</dbReference>
<dbReference type="AlphaFoldDB" id="A0A061QWV4"/>
<protein>
    <recommendedName>
        <fullName evidence="3">Bromo domain-containing protein</fullName>
    </recommendedName>
</protein>
<evidence type="ECO:0000256" key="1">
    <source>
        <dbReference type="ARBA" id="ARBA00023117"/>
    </source>
</evidence>
<dbReference type="PANTHER" id="PTHR47809">
    <property type="entry name" value="DNA-BINDING BROMODOMAIN-CONTAINING PROTEIN"/>
    <property type="match status" value="1"/>
</dbReference>
<sequence length="56" mass="6189">MRRNTEEELEQAWSVVGQAMENESAQALFNEPVNPKALGISDYLAVVKDPIDLGTI</sequence>
<feature type="non-terminal residue" evidence="4">
    <location>
        <position position="56"/>
    </location>
</feature>
<evidence type="ECO:0000256" key="2">
    <source>
        <dbReference type="PROSITE-ProRule" id="PRU00035"/>
    </source>
</evidence>
<dbReference type="EMBL" id="GBEZ01023986">
    <property type="protein sequence ID" value="JAC62950.1"/>
    <property type="molecule type" value="Transcribed_RNA"/>
</dbReference>
<dbReference type="PANTHER" id="PTHR47809:SF2">
    <property type="entry name" value="DNA-BINDING BROMODOMAIN-CONTAINING PROTEIN"/>
    <property type="match status" value="1"/>
</dbReference>
<dbReference type="InterPro" id="IPR036427">
    <property type="entry name" value="Bromodomain-like_sf"/>
</dbReference>
<keyword evidence="1 2" id="KW-0103">Bromodomain</keyword>
<organism evidence="4">
    <name type="scientific">Tetraselmis sp. GSL018</name>
    <dbReference type="NCBI Taxonomy" id="582737"/>
    <lineage>
        <taxon>Eukaryota</taxon>
        <taxon>Viridiplantae</taxon>
        <taxon>Chlorophyta</taxon>
        <taxon>core chlorophytes</taxon>
        <taxon>Chlorodendrophyceae</taxon>
        <taxon>Chlorodendrales</taxon>
        <taxon>Chlorodendraceae</taxon>
        <taxon>Tetraselmis</taxon>
    </lineage>
</organism>
<proteinExistence type="predicted"/>
<gene>
    <name evidence="4" type="ORF">TSPGSL018_21879</name>
</gene>
<feature type="domain" description="Bromo" evidence="3">
    <location>
        <begin position="21"/>
        <end position="56"/>
    </location>
</feature>
<evidence type="ECO:0000259" key="3">
    <source>
        <dbReference type="PROSITE" id="PS50014"/>
    </source>
</evidence>
<dbReference type="PROSITE" id="PS50014">
    <property type="entry name" value="BROMODOMAIN_2"/>
    <property type="match status" value="1"/>
</dbReference>
<name>A0A061QWV4_9CHLO</name>
<evidence type="ECO:0000313" key="4">
    <source>
        <dbReference type="EMBL" id="JAC62950.1"/>
    </source>
</evidence>
<reference evidence="4" key="1">
    <citation type="submission" date="2014-05" db="EMBL/GenBank/DDBJ databases">
        <title>The transcriptome of the halophilic microalga Tetraselmis sp. GSL018 isolated from the Great Salt Lake, Utah.</title>
        <authorList>
            <person name="Jinkerson R.E."/>
            <person name="D'Adamo S."/>
            <person name="Posewitz M.C."/>
        </authorList>
    </citation>
    <scope>NUCLEOTIDE SEQUENCE</scope>
    <source>
        <strain evidence="4">GSL018</strain>
    </source>
</reference>